<keyword evidence="1" id="KW-0539">Nucleus</keyword>
<dbReference type="EMBL" id="KN714732">
    <property type="protein sequence ID" value="KUI59575.1"/>
    <property type="molecule type" value="Genomic_DNA"/>
</dbReference>
<evidence type="ECO:0000313" key="4">
    <source>
        <dbReference type="Proteomes" id="UP000078576"/>
    </source>
</evidence>
<dbReference type="CDD" id="cd00067">
    <property type="entry name" value="GAL4"/>
    <property type="match status" value="1"/>
</dbReference>
<organism evidence="3 4">
    <name type="scientific">Cytospora mali</name>
    <name type="common">Apple Valsa canker fungus</name>
    <name type="synonym">Valsa mali</name>
    <dbReference type="NCBI Taxonomy" id="578113"/>
    <lineage>
        <taxon>Eukaryota</taxon>
        <taxon>Fungi</taxon>
        <taxon>Dikarya</taxon>
        <taxon>Ascomycota</taxon>
        <taxon>Pezizomycotina</taxon>
        <taxon>Sordariomycetes</taxon>
        <taxon>Sordariomycetidae</taxon>
        <taxon>Diaporthales</taxon>
        <taxon>Cytosporaceae</taxon>
        <taxon>Cytospora</taxon>
    </lineage>
</organism>
<dbReference type="Pfam" id="PF11951">
    <property type="entry name" value="Fungal_trans_2"/>
    <property type="match status" value="1"/>
</dbReference>
<feature type="domain" description="Zn(2)-C6 fungal-type" evidence="2">
    <location>
        <begin position="9"/>
        <end position="37"/>
    </location>
</feature>
<keyword evidence="4" id="KW-1185">Reference proteome</keyword>
<dbReference type="InterPro" id="IPR053178">
    <property type="entry name" value="Osmoadaptation_assoc"/>
</dbReference>
<dbReference type="SUPFAM" id="SSF57701">
    <property type="entry name" value="Zn2/Cys6 DNA-binding domain"/>
    <property type="match status" value="1"/>
</dbReference>
<name>A0A194V6J3_CYTMA</name>
<sequence length="527" mass="58699">MVGVPRSKGCGLCVQRRVKCDQNRPACANCIKYGAECPGYEKGHKFVAVKHAIRSRGQKQRRAYETQLDLSSALTEDTMLQPDEDVSNPRVSTWLATRDATTHAPQSTPGVPGSLCKPALPFVYNMMCELFGIHSRSEVVYSAPWFTSLLNYLGRAPALDTAMCAFMLQLVGSSKRDEGEISRGRDLYGQALRSLQMALNHPVAWKSTETLAATMLCCHFELFAGTLDPVSWMTHAAGVSKLIQHRGRRCFSSPIEKDLLRGFRPIISLQCIFAGEDCFLDQPKWQKLSSSLSLVAVGDGKEYDGVAEPFGALDSSWSRCHDGYFVLLAKVPPVTRVAYEFREDKKNGIAPDPSRVNQLAQQAGRLHSDYRTWYDGAVSGGAILPPIEVPSQDPNSPFDTVLKFSNPWIGSFFTCYWATLIILQEALNECQVGQEQRPYDESNQELVRDILRSLEHVGHGIMGPYRIAYPLRVAYEFVDLPLQMWVESALERYSQQWAALSPETFPRLHGKSGPQLFSDAGSDGTRL</sequence>
<dbReference type="Proteomes" id="UP000078576">
    <property type="component" value="Unassembled WGS sequence"/>
</dbReference>
<evidence type="ECO:0000256" key="1">
    <source>
        <dbReference type="ARBA" id="ARBA00023242"/>
    </source>
</evidence>
<reference evidence="4" key="1">
    <citation type="submission" date="2014-12" db="EMBL/GenBank/DDBJ databases">
        <title>Genome Sequence of Valsa Canker Pathogens Uncovers a Specific Adaption of Colonization on Woody Bark.</title>
        <authorList>
            <person name="Yin Z."/>
            <person name="Liu H."/>
            <person name="Gao X."/>
            <person name="Li Z."/>
            <person name="Song N."/>
            <person name="Ke X."/>
            <person name="Dai Q."/>
            <person name="Wu Y."/>
            <person name="Sun Y."/>
            <person name="Xu J.-R."/>
            <person name="Kang Z.K."/>
            <person name="Wang L."/>
            <person name="Huang L."/>
        </authorList>
    </citation>
    <scope>NUCLEOTIDE SEQUENCE [LARGE SCALE GENOMIC DNA]</scope>
    <source>
        <strain evidence="4">SXYL134</strain>
    </source>
</reference>
<dbReference type="GO" id="GO:0000981">
    <property type="term" value="F:DNA-binding transcription factor activity, RNA polymerase II-specific"/>
    <property type="evidence" value="ECO:0007669"/>
    <property type="project" value="InterPro"/>
</dbReference>
<dbReference type="AlphaFoldDB" id="A0A194V6J3"/>
<dbReference type="PANTHER" id="PTHR38111:SF6">
    <property type="entry name" value="FINGER DOMAIN PROTEIN, PUTATIVE (AFU_ORTHOLOGUE AFUA_8G01940)-RELATED"/>
    <property type="match status" value="1"/>
</dbReference>
<accession>A0A194V6J3</accession>
<dbReference type="OrthoDB" id="3525185at2759"/>
<evidence type="ECO:0000259" key="2">
    <source>
        <dbReference type="PROSITE" id="PS50048"/>
    </source>
</evidence>
<protein>
    <recommendedName>
        <fullName evidence="2">Zn(2)-C6 fungal-type domain-containing protein</fullName>
    </recommendedName>
</protein>
<dbReference type="PROSITE" id="PS50048">
    <property type="entry name" value="ZN2_CY6_FUNGAL_2"/>
    <property type="match status" value="1"/>
</dbReference>
<dbReference type="InterPro" id="IPR021858">
    <property type="entry name" value="Fun_TF"/>
</dbReference>
<dbReference type="Pfam" id="PF00172">
    <property type="entry name" value="Zn_clus"/>
    <property type="match status" value="1"/>
</dbReference>
<proteinExistence type="predicted"/>
<dbReference type="SMART" id="SM00066">
    <property type="entry name" value="GAL4"/>
    <property type="match status" value="1"/>
</dbReference>
<dbReference type="InterPro" id="IPR036864">
    <property type="entry name" value="Zn2-C6_fun-type_DNA-bd_sf"/>
</dbReference>
<dbReference type="GO" id="GO:0008270">
    <property type="term" value="F:zinc ion binding"/>
    <property type="evidence" value="ECO:0007669"/>
    <property type="project" value="InterPro"/>
</dbReference>
<gene>
    <name evidence="3" type="ORF">VP1G_06801</name>
</gene>
<dbReference type="STRING" id="694573.A0A194V6J3"/>
<dbReference type="InterPro" id="IPR001138">
    <property type="entry name" value="Zn2Cys6_DnaBD"/>
</dbReference>
<evidence type="ECO:0000313" key="3">
    <source>
        <dbReference type="EMBL" id="KUI59575.1"/>
    </source>
</evidence>
<dbReference type="PANTHER" id="PTHR38111">
    <property type="entry name" value="ZN(2)-C6 FUNGAL-TYPE DOMAIN-CONTAINING PROTEIN-RELATED"/>
    <property type="match status" value="1"/>
</dbReference>
<dbReference type="Gene3D" id="4.10.240.10">
    <property type="entry name" value="Zn(2)-C6 fungal-type DNA-binding domain"/>
    <property type="match status" value="1"/>
</dbReference>